<dbReference type="RefSeq" id="WP_039137385.1">
    <property type="nucleotide sequence ID" value="NZ_JSVC01000004.1"/>
</dbReference>
<dbReference type="SMART" id="SM00850">
    <property type="entry name" value="LytTR"/>
    <property type="match status" value="1"/>
</dbReference>
<evidence type="ECO:0000259" key="3">
    <source>
        <dbReference type="PROSITE" id="PS50930"/>
    </source>
</evidence>
<name>A0A0C1LK56_9BACT</name>
<dbReference type="InterPro" id="IPR046947">
    <property type="entry name" value="LytR-like"/>
</dbReference>
<sequence>MLKAIVIDDEPLAAEVIKGFSEKVTFIELTGTFTRASEAIHFLHNHPTNLVFLDIRMPDISGIDLARSLPGAPMIIFTTAYSEHAVTGFELNAIDYLLKPFSLTRFLQACNKAYELHKLQSSKAPGSDTLHIFIKSGHEQIKVALDNIQYLESNGNYVSFVLEDQKILSRLTMNEAEALLPAGDFIRVHRSYIVSKKHIKKIDKKSVWVANIPIPLGALYLPEIEKLIT</sequence>
<dbReference type="OrthoDB" id="1646880at2"/>
<dbReference type="SMART" id="SM00448">
    <property type="entry name" value="REC"/>
    <property type="match status" value="1"/>
</dbReference>
<dbReference type="InterPro" id="IPR011006">
    <property type="entry name" value="CheY-like_superfamily"/>
</dbReference>
<dbReference type="Pfam" id="PF04397">
    <property type="entry name" value="LytTR"/>
    <property type="match status" value="1"/>
</dbReference>
<dbReference type="InterPro" id="IPR007492">
    <property type="entry name" value="LytTR_DNA-bd_dom"/>
</dbReference>
<dbReference type="GO" id="GO:0000156">
    <property type="term" value="F:phosphorelay response regulator activity"/>
    <property type="evidence" value="ECO:0007669"/>
    <property type="project" value="InterPro"/>
</dbReference>
<dbReference type="PROSITE" id="PS50110">
    <property type="entry name" value="RESPONSE_REGULATORY"/>
    <property type="match status" value="1"/>
</dbReference>
<evidence type="ECO:0000259" key="2">
    <source>
        <dbReference type="PROSITE" id="PS50110"/>
    </source>
</evidence>
<dbReference type="GO" id="GO:0003677">
    <property type="term" value="F:DNA binding"/>
    <property type="evidence" value="ECO:0007669"/>
    <property type="project" value="InterPro"/>
</dbReference>
<dbReference type="InterPro" id="IPR001789">
    <property type="entry name" value="Sig_transdc_resp-reg_receiver"/>
</dbReference>
<evidence type="ECO:0000313" key="4">
    <source>
        <dbReference type="EMBL" id="KIC95763.1"/>
    </source>
</evidence>
<dbReference type="PROSITE" id="PS50930">
    <property type="entry name" value="HTH_LYTTR"/>
    <property type="match status" value="1"/>
</dbReference>
<keyword evidence="5" id="KW-1185">Reference proteome</keyword>
<dbReference type="AlphaFoldDB" id="A0A0C1LK56"/>
<comment type="caution">
    <text evidence="4">The sequence shown here is derived from an EMBL/GenBank/DDBJ whole genome shotgun (WGS) entry which is preliminary data.</text>
</comment>
<dbReference type="PANTHER" id="PTHR37299:SF1">
    <property type="entry name" value="STAGE 0 SPORULATION PROTEIN A HOMOLOG"/>
    <property type="match status" value="1"/>
</dbReference>
<dbReference type="EMBL" id="JSVC01000004">
    <property type="protein sequence ID" value="KIC95763.1"/>
    <property type="molecule type" value="Genomic_DNA"/>
</dbReference>
<evidence type="ECO:0000256" key="1">
    <source>
        <dbReference type="PROSITE-ProRule" id="PRU00169"/>
    </source>
</evidence>
<dbReference type="Gene3D" id="3.40.50.2300">
    <property type="match status" value="1"/>
</dbReference>
<evidence type="ECO:0000313" key="5">
    <source>
        <dbReference type="Proteomes" id="UP000031408"/>
    </source>
</evidence>
<proteinExistence type="predicted"/>
<dbReference type="Gene3D" id="2.40.50.1020">
    <property type="entry name" value="LytTr DNA-binding domain"/>
    <property type="match status" value="1"/>
</dbReference>
<feature type="domain" description="HTH LytTR-type" evidence="3">
    <location>
        <begin position="132"/>
        <end position="229"/>
    </location>
</feature>
<feature type="domain" description="Response regulatory" evidence="2">
    <location>
        <begin position="3"/>
        <end position="114"/>
    </location>
</feature>
<keyword evidence="1" id="KW-0597">Phosphoprotein</keyword>
<protein>
    <submittedName>
        <fullName evidence="4">Regulator</fullName>
    </submittedName>
</protein>
<reference evidence="4 5" key="1">
    <citation type="submission" date="2014-11" db="EMBL/GenBank/DDBJ databases">
        <title>Genome sequence of Flavihumibacter solisilvae 3-3.</title>
        <authorList>
            <person name="Zhou G."/>
            <person name="Li M."/>
            <person name="Wang G."/>
        </authorList>
    </citation>
    <scope>NUCLEOTIDE SEQUENCE [LARGE SCALE GENOMIC DNA]</scope>
    <source>
        <strain evidence="4 5">3-3</strain>
    </source>
</reference>
<feature type="modified residue" description="4-aspartylphosphate" evidence="1">
    <location>
        <position position="54"/>
    </location>
</feature>
<gene>
    <name evidence="4" type="ORF">OI18_03705</name>
</gene>
<dbReference type="STRING" id="1349421.OI18_03705"/>
<dbReference type="Pfam" id="PF00072">
    <property type="entry name" value="Response_reg"/>
    <property type="match status" value="1"/>
</dbReference>
<accession>A0A0C1LK56</accession>
<organism evidence="4 5">
    <name type="scientific">Flavihumibacter solisilvae</name>
    <dbReference type="NCBI Taxonomy" id="1349421"/>
    <lineage>
        <taxon>Bacteria</taxon>
        <taxon>Pseudomonadati</taxon>
        <taxon>Bacteroidota</taxon>
        <taxon>Chitinophagia</taxon>
        <taxon>Chitinophagales</taxon>
        <taxon>Chitinophagaceae</taxon>
        <taxon>Flavihumibacter</taxon>
    </lineage>
</organism>
<dbReference type="PANTHER" id="PTHR37299">
    <property type="entry name" value="TRANSCRIPTIONAL REGULATOR-RELATED"/>
    <property type="match status" value="1"/>
</dbReference>
<dbReference type="Proteomes" id="UP000031408">
    <property type="component" value="Unassembled WGS sequence"/>
</dbReference>
<dbReference type="SUPFAM" id="SSF52172">
    <property type="entry name" value="CheY-like"/>
    <property type="match status" value="1"/>
</dbReference>